<evidence type="ECO:0000313" key="3">
    <source>
        <dbReference type="Proteomes" id="UP000282184"/>
    </source>
</evidence>
<evidence type="ECO:0000313" key="2">
    <source>
        <dbReference type="EMBL" id="RTQ49291.1"/>
    </source>
</evidence>
<feature type="signal peptide" evidence="1">
    <location>
        <begin position="1"/>
        <end position="21"/>
    </location>
</feature>
<feature type="chain" id="PRO_5019145218" description="Lipoprotein" evidence="1">
    <location>
        <begin position="22"/>
        <end position="118"/>
    </location>
</feature>
<keyword evidence="3" id="KW-1185">Reference proteome</keyword>
<accession>A0A431U282</accession>
<dbReference type="AlphaFoldDB" id="A0A431U282"/>
<keyword evidence="1" id="KW-0732">Signal</keyword>
<dbReference type="PROSITE" id="PS51257">
    <property type="entry name" value="PROKAR_LIPOPROTEIN"/>
    <property type="match status" value="1"/>
</dbReference>
<reference evidence="2 3" key="1">
    <citation type="submission" date="2018-12" db="EMBL/GenBank/DDBJ databases">
        <title>Hymenobacter gummosus sp. nov., isolated from a spring.</title>
        <authorList>
            <person name="Nie L."/>
        </authorList>
    </citation>
    <scope>NUCLEOTIDE SEQUENCE [LARGE SCALE GENOMIC DNA]</scope>
    <source>
        <strain evidence="2 3">KCTC 52166</strain>
    </source>
</reference>
<dbReference type="RefSeq" id="WP_126693822.1">
    <property type="nucleotide sequence ID" value="NZ_RXOF01000007.1"/>
</dbReference>
<proteinExistence type="predicted"/>
<sequence length="118" mass="12518">MKQLRLTAALLLAGCAFGATSCLTHCDEEPEPAAEIVEVSYAQTYCADRWGEARGTQQLETVAKAYLLQQGITPQQLQAAAVNAPSVCNACSCTTGVVLKVSVLPADLQTMLNLGFKQ</sequence>
<gene>
    <name evidence="2" type="ORF">EJV47_14215</name>
</gene>
<comment type="caution">
    <text evidence="2">The sequence shown here is derived from an EMBL/GenBank/DDBJ whole genome shotgun (WGS) entry which is preliminary data.</text>
</comment>
<dbReference type="EMBL" id="RXOF01000007">
    <property type="protein sequence ID" value="RTQ49291.1"/>
    <property type="molecule type" value="Genomic_DNA"/>
</dbReference>
<dbReference type="Proteomes" id="UP000282184">
    <property type="component" value="Unassembled WGS sequence"/>
</dbReference>
<evidence type="ECO:0000256" key="1">
    <source>
        <dbReference type="SAM" id="SignalP"/>
    </source>
</evidence>
<name>A0A431U282_9BACT</name>
<dbReference type="OrthoDB" id="1447715at2"/>
<organism evidence="2 3">
    <name type="scientific">Hymenobacter gummosus</name>
    <dbReference type="NCBI Taxonomy" id="1776032"/>
    <lineage>
        <taxon>Bacteria</taxon>
        <taxon>Pseudomonadati</taxon>
        <taxon>Bacteroidota</taxon>
        <taxon>Cytophagia</taxon>
        <taxon>Cytophagales</taxon>
        <taxon>Hymenobacteraceae</taxon>
        <taxon>Hymenobacter</taxon>
    </lineage>
</organism>
<evidence type="ECO:0008006" key="4">
    <source>
        <dbReference type="Google" id="ProtNLM"/>
    </source>
</evidence>
<protein>
    <recommendedName>
        <fullName evidence="4">Lipoprotein</fullName>
    </recommendedName>
</protein>